<proteinExistence type="predicted"/>
<dbReference type="GO" id="GO:0016757">
    <property type="term" value="F:glycosyltransferase activity"/>
    <property type="evidence" value="ECO:0007669"/>
    <property type="project" value="UniProtKB-ARBA"/>
</dbReference>
<dbReference type="PANTHER" id="PTHR12526">
    <property type="entry name" value="GLYCOSYLTRANSFERASE"/>
    <property type="match status" value="1"/>
</dbReference>
<dbReference type="OrthoDB" id="9768685at2"/>
<dbReference type="AlphaFoldDB" id="F3ZR85"/>
<dbReference type="EMBL" id="CM001167">
    <property type="protein sequence ID" value="EGJ70678.1"/>
    <property type="molecule type" value="Genomic_DNA"/>
</dbReference>
<organism evidence="1 2">
    <name type="scientific">Bacteroides coprosuis DSM 18011</name>
    <dbReference type="NCBI Taxonomy" id="679937"/>
    <lineage>
        <taxon>Bacteria</taxon>
        <taxon>Pseudomonadati</taxon>
        <taxon>Bacteroidota</taxon>
        <taxon>Bacteroidia</taxon>
        <taxon>Bacteroidales</taxon>
        <taxon>Bacteroidaceae</taxon>
        <taxon>Bacteroides</taxon>
    </lineage>
</organism>
<keyword evidence="2" id="KW-1185">Reference proteome</keyword>
<name>F3ZR85_9BACE</name>
<dbReference type="eggNOG" id="COG0438">
    <property type="taxonomic scope" value="Bacteria"/>
</dbReference>
<keyword evidence="1" id="KW-0808">Transferase</keyword>
<dbReference type="Pfam" id="PF13692">
    <property type="entry name" value="Glyco_trans_1_4"/>
    <property type="match status" value="1"/>
</dbReference>
<dbReference type="CDD" id="cd03825">
    <property type="entry name" value="GT4_WcaC-like"/>
    <property type="match status" value="1"/>
</dbReference>
<gene>
    <name evidence="1" type="ORF">Bcop_0460</name>
</gene>
<protein>
    <submittedName>
        <fullName evidence="1">Glycosyl transferase group 1</fullName>
    </submittedName>
</protein>
<dbReference type="PANTHER" id="PTHR12526:SF637">
    <property type="entry name" value="GLYCOSYLTRANSFERASE EPSF-RELATED"/>
    <property type="match status" value="1"/>
</dbReference>
<evidence type="ECO:0000313" key="2">
    <source>
        <dbReference type="Proteomes" id="UP000018439"/>
    </source>
</evidence>
<reference evidence="1 2" key="1">
    <citation type="journal article" date="2011" name="Stand. Genomic Sci.">
        <title>Non-contiguous finished genome sequence of Bacteroides coprosuis type strain (PC139).</title>
        <authorList>
            <person name="Land M."/>
            <person name="Held B."/>
            <person name="Gronow S."/>
            <person name="Abt B."/>
            <person name="Lucas S."/>
            <person name="Del Rio T.G."/>
            <person name="Nolan M."/>
            <person name="Tice H."/>
            <person name="Cheng J.F."/>
            <person name="Pitluck S."/>
            <person name="Liolios K."/>
            <person name="Pagani I."/>
            <person name="Ivanova N."/>
            <person name="Mavromatis K."/>
            <person name="Mikhailova N."/>
            <person name="Pati A."/>
            <person name="Tapia R."/>
            <person name="Han C."/>
            <person name="Goodwin L."/>
            <person name="Chen A."/>
            <person name="Palaniappan K."/>
            <person name="Hauser L."/>
            <person name="Brambilla E.M."/>
            <person name="Rohde M."/>
            <person name="Goker M."/>
            <person name="Detter J.C."/>
            <person name="Woyke T."/>
            <person name="Bristow J."/>
            <person name="Eisen J.A."/>
            <person name="Markowitz V."/>
            <person name="Hugenholtz P."/>
            <person name="Kyrpides N.C."/>
            <person name="Klenk H.P."/>
            <person name="Lapidus A."/>
        </authorList>
    </citation>
    <scope>NUCLEOTIDE SEQUENCE [LARGE SCALE GENOMIC DNA]</scope>
    <source>
        <strain evidence="1 2">DSM 18011</strain>
    </source>
</reference>
<evidence type="ECO:0000313" key="1">
    <source>
        <dbReference type="EMBL" id="EGJ70678.1"/>
    </source>
</evidence>
<dbReference type="Gene3D" id="3.40.50.2000">
    <property type="entry name" value="Glycogen Phosphorylase B"/>
    <property type="match status" value="2"/>
</dbReference>
<dbReference type="SUPFAM" id="SSF53756">
    <property type="entry name" value="UDP-Glycosyltransferase/glycogen phosphorylase"/>
    <property type="match status" value="1"/>
</dbReference>
<dbReference type="Proteomes" id="UP000018439">
    <property type="component" value="Chromosome"/>
</dbReference>
<sequence>MNILFLNTSDYLGGAAIAARRLSNALNKEHVKVVTIVRDKKGTNFDIIATHQSPILAYNFLSERIKIWVSNLFTKKNLFAVSIANRGSSIVNQPEFKNADIIHLHWINQGFLSLKEIGKIIESGKPIVWTMHDMWPITGICHHARSCIKYTEQCENCPFLVRNKSKDLSFQVFEKKKEIYSKGKINFVGCSNWLTQKAKNSNLTIEQNIINIPNPIDTEKFQPINTEKCRKHFGLPIGHKLILFGAAKTTNERKGIQYFINACLELIQTTTTPVSVVLYGKDSEQLREALPLPTYPLGYISDESELIMLYNAVDTFVLPSLEENLPNSIMEAMSCGTPCVGFDIGGIPELIDHLHNGYIAQYKSSTDLAQGIRWVIENNIDQGLSQQARRKVINTFSENLIAQKYISLYNQIIDK</sequence>
<accession>F3ZR85</accession>
<dbReference type="STRING" id="679937.Bcop_0460"/>
<dbReference type="HOGENOM" id="CLU_009583_28_2_10"/>